<gene>
    <name evidence="3" type="ORF">B8X04_16995</name>
</gene>
<dbReference type="Proteomes" id="UP000216867">
    <property type="component" value="Unassembled WGS sequence"/>
</dbReference>
<evidence type="ECO:0000256" key="2">
    <source>
        <dbReference type="SAM" id="Phobius"/>
    </source>
</evidence>
<sequence>MSSDDAVQRDTSPRGVGRPPGADGRDLTAEVYRLHYRVLRLERALISLCCLGAAALLVLGTFLPMFTETTAEDADEPFSVATIAGAGLSSSGAEVLLGEDSGSSDSQALLIAFLVGFIGLAIIVAMLVLVVLPIVAAGLMTGGRRRFSRIVAVLGLVGSLVPVLLSLIAVGPDESDAGWGGAVLLAGMIASLVLIFASGREEAERLSSW</sequence>
<comment type="caution">
    <text evidence="3">The sequence shown here is derived from an EMBL/GenBank/DDBJ whole genome shotgun (WGS) entry which is preliminary data.</text>
</comment>
<name>A0A269Z469_9MICO</name>
<feature type="compositionally biased region" description="Basic and acidic residues" evidence="1">
    <location>
        <begin position="1"/>
        <end position="12"/>
    </location>
</feature>
<keyword evidence="2" id="KW-1133">Transmembrane helix</keyword>
<evidence type="ECO:0000313" key="3">
    <source>
        <dbReference type="EMBL" id="PAK92594.1"/>
    </source>
</evidence>
<feature type="region of interest" description="Disordered" evidence="1">
    <location>
        <begin position="1"/>
        <end position="23"/>
    </location>
</feature>
<dbReference type="AlphaFoldDB" id="A0A269Z469"/>
<keyword evidence="2" id="KW-0812">Transmembrane</keyword>
<accession>A0A269Z469</accession>
<evidence type="ECO:0000313" key="4">
    <source>
        <dbReference type="Proteomes" id="UP000216867"/>
    </source>
</evidence>
<organism evidence="3 4">
    <name type="scientific">Brevibacterium casei</name>
    <dbReference type="NCBI Taxonomy" id="33889"/>
    <lineage>
        <taxon>Bacteria</taxon>
        <taxon>Bacillati</taxon>
        <taxon>Actinomycetota</taxon>
        <taxon>Actinomycetes</taxon>
        <taxon>Micrococcales</taxon>
        <taxon>Brevibacteriaceae</taxon>
        <taxon>Brevibacterium</taxon>
    </lineage>
</organism>
<reference evidence="3 4" key="1">
    <citation type="submission" date="2017-04" db="EMBL/GenBank/DDBJ databases">
        <title>Kefir bacterial isolates.</title>
        <authorList>
            <person name="Kim Y."/>
            <person name="Blasche S."/>
            <person name="Patil K.R."/>
        </authorList>
    </citation>
    <scope>NUCLEOTIDE SEQUENCE [LARGE SCALE GENOMIC DNA]</scope>
    <source>
        <strain evidence="3 4">OG2</strain>
    </source>
</reference>
<dbReference type="EMBL" id="NCWY01000030">
    <property type="protein sequence ID" value="PAK92594.1"/>
    <property type="molecule type" value="Genomic_DNA"/>
</dbReference>
<proteinExistence type="predicted"/>
<keyword evidence="2" id="KW-0472">Membrane</keyword>
<feature type="transmembrane region" description="Helical" evidence="2">
    <location>
        <begin position="44"/>
        <end position="66"/>
    </location>
</feature>
<feature type="transmembrane region" description="Helical" evidence="2">
    <location>
        <begin position="151"/>
        <end position="171"/>
    </location>
</feature>
<dbReference type="RefSeq" id="WP_095376907.1">
    <property type="nucleotide sequence ID" value="NZ_CBDRLP010000051.1"/>
</dbReference>
<evidence type="ECO:0000256" key="1">
    <source>
        <dbReference type="SAM" id="MobiDB-lite"/>
    </source>
</evidence>
<feature type="transmembrane region" description="Helical" evidence="2">
    <location>
        <begin position="177"/>
        <end position="197"/>
    </location>
</feature>
<protein>
    <submittedName>
        <fullName evidence="3">Uncharacterized protein</fullName>
    </submittedName>
</protein>
<feature type="transmembrane region" description="Helical" evidence="2">
    <location>
        <begin position="108"/>
        <end position="139"/>
    </location>
</feature>